<dbReference type="InterPro" id="IPR011006">
    <property type="entry name" value="CheY-like_superfamily"/>
</dbReference>
<name>A0ABV6HK09_9SPHI</name>
<dbReference type="InterPro" id="IPR001867">
    <property type="entry name" value="OmpR/PhoB-type_DNA-bd"/>
</dbReference>
<dbReference type="InterPro" id="IPR036388">
    <property type="entry name" value="WH-like_DNA-bd_sf"/>
</dbReference>
<evidence type="ECO:0000313" key="8">
    <source>
        <dbReference type="EMBL" id="MFC0319235.1"/>
    </source>
</evidence>
<evidence type="ECO:0000256" key="3">
    <source>
        <dbReference type="ARBA" id="ARBA00023125"/>
    </source>
</evidence>
<evidence type="ECO:0000256" key="2">
    <source>
        <dbReference type="ARBA" id="ARBA00023012"/>
    </source>
</evidence>
<feature type="domain" description="OmpR/PhoB-type" evidence="7">
    <location>
        <begin position="126"/>
        <end position="224"/>
    </location>
</feature>
<dbReference type="SUPFAM" id="SSF52172">
    <property type="entry name" value="CheY-like"/>
    <property type="match status" value="1"/>
</dbReference>
<dbReference type="PANTHER" id="PTHR48111">
    <property type="entry name" value="REGULATOR OF RPOS"/>
    <property type="match status" value="1"/>
</dbReference>
<evidence type="ECO:0000256" key="1">
    <source>
        <dbReference type="ARBA" id="ARBA00022553"/>
    </source>
</evidence>
<dbReference type="PANTHER" id="PTHR48111:SF40">
    <property type="entry name" value="PHOSPHATE REGULON TRANSCRIPTIONAL REGULATORY PROTEIN PHOB"/>
    <property type="match status" value="1"/>
</dbReference>
<organism evidence="8 9">
    <name type="scientific">Olivibacter oleidegradans</name>
    <dbReference type="NCBI Taxonomy" id="760123"/>
    <lineage>
        <taxon>Bacteria</taxon>
        <taxon>Pseudomonadati</taxon>
        <taxon>Bacteroidota</taxon>
        <taxon>Sphingobacteriia</taxon>
        <taxon>Sphingobacteriales</taxon>
        <taxon>Sphingobacteriaceae</taxon>
        <taxon>Olivibacter</taxon>
    </lineage>
</organism>
<dbReference type="InterPro" id="IPR016032">
    <property type="entry name" value="Sig_transdc_resp-reg_C-effctor"/>
</dbReference>
<dbReference type="EMBL" id="JBHLWO010000002">
    <property type="protein sequence ID" value="MFC0319235.1"/>
    <property type="molecule type" value="Genomic_DNA"/>
</dbReference>
<feature type="domain" description="Response regulatory" evidence="6">
    <location>
        <begin position="3"/>
        <end position="117"/>
    </location>
</feature>
<dbReference type="PROSITE" id="PS51755">
    <property type="entry name" value="OMPR_PHOB"/>
    <property type="match status" value="1"/>
</dbReference>
<dbReference type="Pfam" id="PF00486">
    <property type="entry name" value="Trans_reg_C"/>
    <property type="match status" value="1"/>
</dbReference>
<keyword evidence="9" id="KW-1185">Reference proteome</keyword>
<keyword evidence="1 4" id="KW-0597">Phosphoprotein</keyword>
<accession>A0ABV6HK09</accession>
<reference evidence="8 9" key="1">
    <citation type="submission" date="2024-09" db="EMBL/GenBank/DDBJ databases">
        <authorList>
            <person name="Sun Q."/>
            <person name="Mori K."/>
        </authorList>
    </citation>
    <scope>NUCLEOTIDE SEQUENCE [LARGE SCALE GENOMIC DNA]</scope>
    <source>
        <strain evidence="8 9">CCM 7765</strain>
    </source>
</reference>
<comment type="caution">
    <text evidence="8">The sequence shown here is derived from an EMBL/GenBank/DDBJ whole genome shotgun (WGS) entry which is preliminary data.</text>
</comment>
<dbReference type="InterPro" id="IPR039420">
    <property type="entry name" value="WalR-like"/>
</dbReference>
<evidence type="ECO:0000259" key="7">
    <source>
        <dbReference type="PROSITE" id="PS51755"/>
    </source>
</evidence>
<dbReference type="PROSITE" id="PS50110">
    <property type="entry name" value="RESPONSE_REGULATORY"/>
    <property type="match status" value="1"/>
</dbReference>
<feature type="DNA-binding region" description="OmpR/PhoB-type" evidence="5">
    <location>
        <begin position="126"/>
        <end position="224"/>
    </location>
</feature>
<dbReference type="SMART" id="SM00448">
    <property type="entry name" value="REC"/>
    <property type="match status" value="1"/>
</dbReference>
<dbReference type="CDD" id="cd17574">
    <property type="entry name" value="REC_OmpR"/>
    <property type="match status" value="1"/>
</dbReference>
<keyword evidence="3 5" id="KW-0238">DNA-binding</keyword>
<dbReference type="Pfam" id="PF00072">
    <property type="entry name" value="Response_reg"/>
    <property type="match status" value="1"/>
</dbReference>
<proteinExistence type="predicted"/>
<dbReference type="CDD" id="cd00383">
    <property type="entry name" value="trans_reg_C"/>
    <property type="match status" value="1"/>
</dbReference>
<keyword evidence="2" id="KW-0902">Two-component regulatory system</keyword>
<evidence type="ECO:0000256" key="5">
    <source>
        <dbReference type="PROSITE-ProRule" id="PRU01091"/>
    </source>
</evidence>
<dbReference type="SMART" id="SM00862">
    <property type="entry name" value="Trans_reg_C"/>
    <property type="match status" value="1"/>
</dbReference>
<feature type="modified residue" description="4-aspartylphosphate" evidence="4">
    <location>
        <position position="52"/>
    </location>
</feature>
<dbReference type="InterPro" id="IPR001789">
    <property type="entry name" value="Sig_transdc_resp-reg_receiver"/>
</dbReference>
<sequence>MIPLLLIEDETDLGLIIADNLRSAEFDVNHCSDGEQGLLLFYQMKPEIVILDVMLPGLDGFAIAKKIREVDTETPILFLTARTQTADVVNAFELGANDYLRKPFSLEELKVRINALVQRNQWQNQKRFLHIGDYAMDSMRQTLKHREGKEINLSFRECELIKMLYENKNKVIHRQDIIHAVWPHDRFFTGRSLDVFISRIRTYLQKDDRISIVNVRAVGYKMIV</sequence>
<dbReference type="Gene3D" id="1.10.10.10">
    <property type="entry name" value="Winged helix-like DNA-binding domain superfamily/Winged helix DNA-binding domain"/>
    <property type="match status" value="1"/>
</dbReference>
<evidence type="ECO:0000256" key="4">
    <source>
        <dbReference type="PROSITE-ProRule" id="PRU00169"/>
    </source>
</evidence>
<protein>
    <submittedName>
        <fullName evidence="8">Response regulator transcription factor</fullName>
    </submittedName>
</protein>
<dbReference type="Proteomes" id="UP001589774">
    <property type="component" value="Unassembled WGS sequence"/>
</dbReference>
<dbReference type="RefSeq" id="WP_013666676.1">
    <property type="nucleotide sequence ID" value="NZ_JBHLWO010000002.1"/>
</dbReference>
<evidence type="ECO:0000259" key="6">
    <source>
        <dbReference type="PROSITE" id="PS50110"/>
    </source>
</evidence>
<gene>
    <name evidence="8" type="ORF">ACFFI0_13000</name>
</gene>
<evidence type="ECO:0000313" key="9">
    <source>
        <dbReference type="Proteomes" id="UP001589774"/>
    </source>
</evidence>
<dbReference type="SUPFAM" id="SSF46894">
    <property type="entry name" value="C-terminal effector domain of the bipartite response regulators"/>
    <property type="match status" value="1"/>
</dbReference>
<dbReference type="Gene3D" id="3.40.50.2300">
    <property type="match status" value="1"/>
</dbReference>